<evidence type="ECO:0000313" key="3">
    <source>
        <dbReference type="EMBL" id="CAD6528514.1"/>
    </source>
</evidence>
<keyword evidence="1" id="KW-1133">Transmembrane helix</keyword>
<gene>
    <name evidence="3" type="ORF">LMG28140_02138</name>
</gene>
<name>A0ABN7HQ45_9BURK</name>
<dbReference type="Pfam" id="PF13240">
    <property type="entry name" value="Zn_Ribbon_1"/>
    <property type="match status" value="1"/>
</dbReference>
<keyword evidence="4" id="KW-1185">Reference proteome</keyword>
<evidence type="ECO:0000256" key="1">
    <source>
        <dbReference type="SAM" id="Phobius"/>
    </source>
</evidence>
<dbReference type="Proteomes" id="UP000598032">
    <property type="component" value="Unassembled WGS sequence"/>
</dbReference>
<organism evidence="3 4">
    <name type="scientific">Paraburkholderia metrosideri</name>
    <dbReference type="NCBI Taxonomy" id="580937"/>
    <lineage>
        <taxon>Bacteria</taxon>
        <taxon>Pseudomonadati</taxon>
        <taxon>Pseudomonadota</taxon>
        <taxon>Betaproteobacteria</taxon>
        <taxon>Burkholderiales</taxon>
        <taxon>Burkholderiaceae</taxon>
        <taxon>Paraburkholderia</taxon>
    </lineage>
</organism>
<accession>A0ABN7HQ45</accession>
<protein>
    <recommendedName>
        <fullName evidence="2">Zinc-ribbon domain-containing protein</fullName>
    </recommendedName>
</protein>
<feature type="transmembrane region" description="Helical" evidence="1">
    <location>
        <begin position="70"/>
        <end position="93"/>
    </location>
</feature>
<feature type="domain" description="Zinc-ribbon" evidence="2">
    <location>
        <begin position="4"/>
        <end position="26"/>
    </location>
</feature>
<proteinExistence type="predicted"/>
<dbReference type="RefSeq" id="WP_201642237.1">
    <property type="nucleotide sequence ID" value="NZ_CAJHCP010000004.1"/>
</dbReference>
<evidence type="ECO:0000313" key="4">
    <source>
        <dbReference type="Proteomes" id="UP000598032"/>
    </source>
</evidence>
<keyword evidence="1" id="KW-0812">Transmembrane</keyword>
<dbReference type="InterPro" id="IPR026870">
    <property type="entry name" value="Zinc_ribbon_dom"/>
</dbReference>
<keyword evidence="1" id="KW-0472">Membrane</keyword>
<sequence length="415" mass="43842">MAKFCVKCRAALEADAKFCDACGTPVRAPRAAQRTAPAAPLAQSRGAGPAAAAAAAALAAPPVEINWRKVGLWGGVGVGVLVVVGGIAAFLAMPPAAPSASDVETIVNANPARVADVTCLSNFPYDKNTVQVGGFDTNTQQWLAVLSKAGIYTTPQRVGNGAIFGGSLEYSHTAEGEKKIHNGKLCFADGLTVSSVQFAKPVKLGKQWHVQGTYSYGYRHADAWIQTPEAQRNVSDRFADLPKTTSIALVKGEHGWEADNGSRFGYAAQPEESNAMANGVTQGFTQGLTQSLARRVFQHAMAGDESADESGESGSHVGILSRLTSMVSGLFGSNSALTGKWQADTNGLPTLEFTRDSLLVQGKAVPVTFEKDSGDSKRIHVRTKTGETVADIEIIDGDHFYISQGFGRTRFHRVS</sequence>
<dbReference type="EMBL" id="CAJHCP010000004">
    <property type="protein sequence ID" value="CAD6528514.1"/>
    <property type="molecule type" value="Genomic_DNA"/>
</dbReference>
<comment type="caution">
    <text evidence="3">The sequence shown here is derived from an EMBL/GenBank/DDBJ whole genome shotgun (WGS) entry which is preliminary data.</text>
</comment>
<evidence type="ECO:0000259" key="2">
    <source>
        <dbReference type="Pfam" id="PF13240"/>
    </source>
</evidence>
<reference evidence="3 4" key="1">
    <citation type="submission" date="2020-10" db="EMBL/GenBank/DDBJ databases">
        <authorList>
            <person name="Peeters C."/>
        </authorList>
    </citation>
    <scope>NUCLEOTIDE SEQUENCE [LARGE SCALE GENOMIC DNA]</scope>
    <source>
        <strain evidence="3 4">LMG 28140</strain>
    </source>
</reference>